<evidence type="ECO:0000313" key="1">
    <source>
        <dbReference type="EMBL" id="RFM22902.1"/>
    </source>
</evidence>
<proteinExistence type="predicted"/>
<sequence>MAPFSGCLYVFCVFYHKAHKVHEDFVQNSVLSSDYKSRLSAFPVGATLPSSFSFLFGANRTKFSYISALPQK</sequence>
<reference evidence="1 2" key="1">
    <citation type="journal article" date="2011" name="ISME J.">
        <title>Community ecology of hot spring cyanobacterial mats: predominant populations and their functional potential.</title>
        <authorList>
            <person name="Klatt C.G."/>
            <person name="Wood J.M."/>
            <person name="Rusch D.B."/>
            <person name="Bateson M.M."/>
            <person name="Hamamura N."/>
            <person name="Heidelberg J.F."/>
            <person name="Grossman A.R."/>
            <person name="Bhaya D."/>
            <person name="Cohan F.M."/>
            <person name="Kuhl M."/>
            <person name="Bryant D.A."/>
            <person name="Ward D.M."/>
        </authorList>
    </citation>
    <scope>NUCLEOTIDE SEQUENCE [LARGE SCALE GENOMIC DNA]</scope>
    <source>
        <strain evidence="1">OS</strain>
    </source>
</reference>
<protein>
    <submittedName>
        <fullName evidence="1">Uncharacterized protein</fullName>
    </submittedName>
</protein>
<organism evidence="1 2">
    <name type="scientific">Candidatus Thermochlorobacter aerophilus</name>
    <dbReference type="NCBI Taxonomy" id="1868324"/>
    <lineage>
        <taxon>Bacteria</taxon>
        <taxon>Pseudomonadati</taxon>
        <taxon>Chlorobiota</taxon>
        <taxon>Chlorobiia</taxon>
        <taxon>Chlorobiales</taxon>
        <taxon>Candidatus Thermochlorobacteriaceae</taxon>
        <taxon>Candidatus Thermochlorobacter</taxon>
    </lineage>
</organism>
<accession>A0A395LW34</accession>
<dbReference type="AlphaFoldDB" id="A0A395LW34"/>
<name>A0A395LW34_9BACT</name>
<evidence type="ECO:0000313" key="2">
    <source>
        <dbReference type="Proteomes" id="UP000266389"/>
    </source>
</evidence>
<gene>
    <name evidence="1" type="ORF">D0433_13885</name>
</gene>
<dbReference type="EMBL" id="PHFL01000072">
    <property type="protein sequence ID" value="RFM22902.1"/>
    <property type="molecule type" value="Genomic_DNA"/>
</dbReference>
<dbReference type="Proteomes" id="UP000266389">
    <property type="component" value="Unassembled WGS sequence"/>
</dbReference>
<comment type="caution">
    <text evidence="1">The sequence shown here is derived from an EMBL/GenBank/DDBJ whole genome shotgun (WGS) entry which is preliminary data.</text>
</comment>